<dbReference type="EMBL" id="MU825424">
    <property type="protein sequence ID" value="KAJ7389817.1"/>
    <property type="molecule type" value="Genomic_DNA"/>
</dbReference>
<evidence type="ECO:0000256" key="7">
    <source>
        <dbReference type="PROSITE-ProRule" id="PRU00023"/>
    </source>
</evidence>
<dbReference type="GO" id="GO:0051301">
    <property type="term" value="P:cell division"/>
    <property type="evidence" value="ECO:0007669"/>
    <property type="project" value="UniProtKB-KW"/>
</dbReference>
<dbReference type="GO" id="GO:0031468">
    <property type="term" value="P:nuclear membrane reassembly"/>
    <property type="evidence" value="ECO:0007669"/>
    <property type="project" value="UniProtKB-ARBA"/>
</dbReference>
<dbReference type="InterPro" id="IPR003887">
    <property type="entry name" value="LEM_dom"/>
</dbReference>
<dbReference type="FunFam" id="1.25.40.20:FF:000072">
    <property type="entry name" value="Ankyrin repeat and LEM domain containing 2"/>
    <property type="match status" value="1"/>
</dbReference>
<dbReference type="Pfam" id="PF03020">
    <property type="entry name" value="LEM"/>
    <property type="match status" value="1"/>
</dbReference>
<evidence type="ECO:0000313" key="10">
    <source>
        <dbReference type="Proteomes" id="UP001163046"/>
    </source>
</evidence>
<dbReference type="PROSITE" id="PS50297">
    <property type="entry name" value="ANK_REP_REGION"/>
    <property type="match status" value="1"/>
</dbReference>
<evidence type="ECO:0000256" key="1">
    <source>
        <dbReference type="ARBA" id="ARBA00004240"/>
    </source>
</evidence>
<evidence type="ECO:0000256" key="4">
    <source>
        <dbReference type="ARBA" id="ARBA00022824"/>
    </source>
</evidence>
<dbReference type="GO" id="GO:0051721">
    <property type="term" value="F:protein phosphatase 2A binding"/>
    <property type="evidence" value="ECO:0007669"/>
    <property type="project" value="TreeGrafter"/>
</dbReference>
<dbReference type="CDD" id="cd12934">
    <property type="entry name" value="LEM"/>
    <property type="match status" value="1"/>
</dbReference>
<comment type="caution">
    <text evidence="9">The sequence shown here is derived from an EMBL/GenBank/DDBJ whole genome shotgun (WGS) entry which is preliminary data.</text>
</comment>
<keyword evidence="5 7" id="KW-0040">ANK repeat</keyword>
<keyword evidence="10" id="KW-1185">Reference proteome</keyword>
<sequence>MNELKSLGLNTGPITPTTRWLFEKRLSKARGCDVIDSSCENKDLSLRAHENVVVAECRNSISDSTDAALIVSESPAIFYGVCFDVDRSSSESASPSLPAVFTSKDEALKAAKKVKGARFKGFKSKQEALRFSRSQLKEQEKSPAPLSTLIFPTDPVSNFKSPTPQQLVKFRAVIERGSSEEFQEVVLTNPRYLIGPGDTPVILQEGSRYNSLHVAVKNNRKEMCQLIIETLESQHFWNILLNQETQSAMNSKGKQFLVDMYLNTPDKGNWETPLHFACKFGHADIVEYLVSHPLTDVQRTNKYGESPAQVICSRCTTASSELKNQIRSYLEDSFYVPLMGSMDNSTPPWISGPWSPEVADERLTREGGFSGSPLNTGRQRNSPGELPITVRAYAGPMSPSKLEQRNSYIQIKRKDDSRGVERIGRELAHNGRIAWTEYWNFLGGYADLSSSQGLDKLDDYLAKKNDRIF</sequence>
<dbReference type="GO" id="GO:0007399">
    <property type="term" value="P:nervous system development"/>
    <property type="evidence" value="ECO:0007669"/>
    <property type="project" value="UniProtKB-ARBA"/>
</dbReference>
<name>A0A9X0D729_9CNID</name>
<reference evidence="9" key="1">
    <citation type="submission" date="2023-01" db="EMBL/GenBank/DDBJ databases">
        <title>Genome assembly of the deep-sea coral Lophelia pertusa.</title>
        <authorList>
            <person name="Herrera S."/>
            <person name="Cordes E."/>
        </authorList>
    </citation>
    <scope>NUCLEOTIDE SEQUENCE</scope>
    <source>
        <strain evidence="9">USNM1676648</strain>
        <tissue evidence="9">Polyp</tissue>
    </source>
</reference>
<gene>
    <name evidence="9" type="primary">ANKLE2_2</name>
    <name evidence="9" type="ORF">OS493_028786</name>
</gene>
<dbReference type="Gene3D" id="1.25.40.20">
    <property type="entry name" value="Ankyrin repeat-containing domain"/>
    <property type="match status" value="1"/>
</dbReference>
<dbReference type="Pfam" id="PF13637">
    <property type="entry name" value="Ank_4"/>
    <property type="match status" value="1"/>
</dbReference>
<dbReference type="InterPro" id="IPR036770">
    <property type="entry name" value="Ankyrin_rpt-contain_sf"/>
</dbReference>
<feature type="domain" description="LEM" evidence="8">
    <location>
        <begin position="1"/>
        <end position="33"/>
    </location>
</feature>
<accession>A0A9X0D729</accession>
<dbReference type="Proteomes" id="UP001163046">
    <property type="component" value="Unassembled WGS sequence"/>
</dbReference>
<dbReference type="Gene3D" id="3.40.970.10">
    <property type="entry name" value="Ribonuclease H1, N-terminal domain"/>
    <property type="match status" value="1"/>
</dbReference>
<dbReference type="PANTHER" id="PTHR12349">
    <property type="entry name" value="ANKYRIN REPEAT AND LEM DOMAIN-CONTAINING PROTEIN 2"/>
    <property type="match status" value="1"/>
</dbReference>
<dbReference type="Pfam" id="PF24567">
    <property type="entry name" value="ANKLE2_3rd"/>
    <property type="match status" value="1"/>
</dbReference>
<keyword evidence="6" id="KW-0131">Cell cycle</keyword>
<evidence type="ECO:0000259" key="8">
    <source>
        <dbReference type="PROSITE" id="PS50954"/>
    </source>
</evidence>
<dbReference type="InterPro" id="IPR056237">
    <property type="entry name" value="ANKLE2_3rd"/>
</dbReference>
<dbReference type="Gene3D" id="1.10.720.40">
    <property type="match status" value="1"/>
</dbReference>
<dbReference type="AlphaFoldDB" id="A0A9X0D729"/>
<evidence type="ECO:0000256" key="6">
    <source>
        <dbReference type="ARBA" id="ARBA00023306"/>
    </source>
</evidence>
<comment type="similarity">
    <text evidence="2">Belongs to the ANKLE2 family.</text>
</comment>
<dbReference type="GO" id="GO:0005783">
    <property type="term" value="C:endoplasmic reticulum"/>
    <property type="evidence" value="ECO:0007669"/>
    <property type="project" value="UniProtKB-SubCell"/>
</dbReference>
<dbReference type="InterPro" id="IPR011015">
    <property type="entry name" value="LEM/LEM-like_dom_sf"/>
</dbReference>
<dbReference type="PANTHER" id="PTHR12349:SF4">
    <property type="entry name" value="ANKYRIN REPEAT AND LEM DOMAIN-CONTAINING PROTEIN 2"/>
    <property type="match status" value="1"/>
</dbReference>
<dbReference type="SUPFAM" id="SSF63451">
    <property type="entry name" value="LEM domain"/>
    <property type="match status" value="1"/>
</dbReference>
<keyword evidence="3" id="KW-0132">Cell division</keyword>
<dbReference type="InterPro" id="IPR002110">
    <property type="entry name" value="Ankyrin_rpt"/>
</dbReference>
<dbReference type="SUPFAM" id="SSF48403">
    <property type="entry name" value="Ankyrin repeat"/>
    <property type="match status" value="1"/>
</dbReference>
<dbReference type="Pfam" id="PF01693">
    <property type="entry name" value="Cauli_VI"/>
    <property type="match status" value="1"/>
</dbReference>
<evidence type="ECO:0000256" key="3">
    <source>
        <dbReference type="ARBA" id="ARBA00022618"/>
    </source>
</evidence>
<protein>
    <submittedName>
        <fullName evidence="9">LEM domain</fullName>
    </submittedName>
</protein>
<dbReference type="InterPro" id="IPR037056">
    <property type="entry name" value="RNase_H1_N_sf"/>
</dbReference>
<evidence type="ECO:0000313" key="9">
    <source>
        <dbReference type="EMBL" id="KAJ7389817.1"/>
    </source>
</evidence>
<dbReference type="SMART" id="SM00248">
    <property type="entry name" value="ANK"/>
    <property type="match status" value="2"/>
</dbReference>
<evidence type="ECO:0000256" key="5">
    <source>
        <dbReference type="ARBA" id="ARBA00023043"/>
    </source>
</evidence>
<evidence type="ECO:0000256" key="2">
    <source>
        <dbReference type="ARBA" id="ARBA00007597"/>
    </source>
</evidence>
<dbReference type="PROSITE" id="PS50088">
    <property type="entry name" value="ANK_REPEAT"/>
    <property type="match status" value="1"/>
</dbReference>
<organism evidence="9 10">
    <name type="scientific">Desmophyllum pertusum</name>
    <dbReference type="NCBI Taxonomy" id="174260"/>
    <lineage>
        <taxon>Eukaryota</taxon>
        <taxon>Metazoa</taxon>
        <taxon>Cnidaria</taxon>
        <taxon>Anthozoa</taxon>
        <taxon>Hexacorallia</taxon>
        <taxon>Scleractinia</taxon>
        <taxon>Caryophylliina</taxon>
        <taxon>Caryophylliidae</taxon>
        <taxon>Desmophyllum</taxon>
    </lineage>
</organism>
<dbReference type="OrthoDB" id="7446186at2759"/>
<keyword evidence="4" id="KW-0256">Endoplasmic reticulum</keyword>
<feature type="repeat" description="ANK" evidence="7">
    <location>
        <begin position="269"/>
        <end position="292"/>
    </location>
</feature>
<comment type="subcellular location">
    <subcellularLocation>
        <location evidence="1">Endoplasmic reticulum</location>
    </subcellularLocation>
</comment>
<dbReference type="PROSITE" id="PS50954">
    <property type="entry name" value="LEM"/>
    <property type="match status" value="1"/>
</dbReference>
<dbReference type="InterPro" id="IPR011320">
    <property type="entry name" value="RNase_H1_N"/>
</dbReference>
<proteinExistence type="inferred from homology"/>